<proteinExistence type="predicted"/>
<reference evidence="1" key="1">
    <citation type="journal article" date="2021" name="Proc. Natl. Acad. Sci. U.S.A.">
        <title>A Catalog of Tens of Thousands of Viruses from Human Metagenomes Reveals Hidden Associations with Chronic Diseases.</title>
        <authorList>
            <person name="Tisza M.J."/>
            <person name="Buck C.B."/>
        </authorList>
    </citation>
    <scope>NUCLEOTIDE SEQUENCE</scope>
    <source>
        <strain evidence="1">Ct8Lf7</strain>
    </source>
</reference>
<dbReference type="EMBL" id="BK032511">
    <property type="protein sequence ID" value="DAF44312.1"/>
    <property type="molecule type" value="Genomic_DNA"/>
</dbReference>
<protein>
    <submittedName>
        <fullName evidence="1">Uncharacterized protein</fullName>
    </submittedName>
</protein>
<evidence type="ECO:0000313" key="1">
    <source>
        <dbReference type="EMBL" id="DAF44312.1"/>
    </source>
</evidence>
<name>A0A8S5S065_9CAUD</name>
<sequence>MLERAGANPTISVKTKGKKSGNIYKLNTENTVNLNLQKELKLSKSATQKANNIIQRSRADF</sequence>
<accession>A0A8S5S065</accession>
<organism evidence="1">
    <name type="scientific">Podoviridae sp. ct8Lf7</name>
    <dbReference type="NCBI Taxonomy" id="2827723"/>
    <lineage>
        <taxon>Viruses</taxon>
        <taxon>Duplodnaviria</taxon>
        <taxon>Heunggongvirae</taxon>
        <taxon>Uroviricota</taxon>
        <taxon>Caudoviricetes</taxon>
    </lineage>
</organism>